<accession>A0ABV0T514</accession>
<keyword evidence="2" id="KW-1185">Reference proteome</keyword>
<name>A0ABV0T514_9TELE</name>
<dbReference type="EMBL" id="JAHRIQ010023062">
    <property type="protein sequence ID" value="MEQ2227594.1"/>
    <property type="molecule type" value="Genomic_DNA"/>
</dbReference>
<evidence type="ECO:0000313" key="1">
    <source>
        <dbReference type="EMBL" id="MEQ2227594.1"/>
    </source>
</evidence>
<proteinExistence type="predicted"/>
<gene>
    <name evidence="1" type="ORF">ILYODFUR_039225</name>
</gene>
<protein>
    <submittedName>
        <fullName evidence="1">Uncharacterized protein</fullName>
    </submittedName>
</protein>
<organism evidence="1 2">
    <name type="scientific">Ilyodon furcidens</name>
    <name type="common">goldbreast splitfin</name>
    <dbReference type="NCBI Taxonomy" id="33524"/>
    <lineage>
        <taxon>Eukaryota</taxon>
        <taxon>Metazoa</taxon>
        <taxon>Chordata</taxon>
        <taxon>Craniata</taxon>
        <taxon>Vertebrata</taxon>
        <taxon>Euteleostomi</taxon>
        <taxon>Actinopterygii</taxon>
        <taxon>Neopterygii</taxon>
        <taxon>Teleostei</taxon>
        <taxon>Neoteleostei</taxon>
        <taxon>Acanthomorphata</taxon>
        <taxon>Ovalentaria</taxon>
        <taxon>Atherinomorphae</taxon>
        <taxon>Cyprinodontiformes</taxon>
        <taxon>Goodeidae</taxon>
        <taxon>Ilyodon</taxon>
    </lineage>
</organism>
<evidence type="ECO:0000313" key="2">
    <source>
        <dbReference type="Proteomes" id="UP001482620"/>
    </source>
</evidence>
<comment type="caution">
    <text evidence="1">The sequence shown here is derived from an EMBL/GenBank/DDBJ whole genome shotgun (WGS) entry which is preliminary data.</text>
</comment>
<sequence>MKNVHIINLSLLLCPNPNLMNCGEETLSRATRFEEPSTVNKRFASAVAMDERRVVLSANQLHSYCNHGDAVSVVLLPDWENHSTRLRRDRVSAGKRSRTQFDSAGLREKVKQCLYFNFPFYE</sequence>
<reference evidence="1 2" key="1">
    <citation type="submission" date="2021-06" db="EMBL/GenBank/DDBJ databases">
        <authorList>
            <person name="Palmer J.M."/>
        </authorList>
    </citation>
    <scope>NUCLEOTIDE SEQUENCE [LARGE SCALE GENOMIC DNA]</scope>
    <source>
        <strain evidence="2">if_2019</strain>
        <tissue evidence="1">Muscle</tissue>
    </source>
</reference>
<dbReference type="Proteomes" id="UP001482620">
    <property type="component" value="Unassembled WGS sequence"/>
</dbReference>